<sequence>MEPTPPPAPRKRVSDAERDQVAKHLGDAYAEGRLDLEEFERRNSAAHEAVFNDELADLLADLPAPGEGAVTAHSVPPDGRPAEAVELTTEMATLRRRGDWAVPRKLRVSSRYGAVRLDMSEATIPHPVVEIELAVHAAGTVLTLPEGATANVDNLRTKYSNVYSKVAAAPRPGAVHFVVRGETYSGAVRIRYGRGRKR</sequence>
<dbReference type="Proteomes" id="UP000031675">
    <property type="component" value="Unassembled WGS sequence"/>
</dbReference>
<organism evidence="3 4">
    <name type="scientific">Streptomonospora alba</name>
    <dbReference type="NCBI Taxonomy" id="183763"/>
    <lineage>
        <taxon>Bacteria</taxon>
        <taxon>Bacillati</taxon>
        <taxon>Actinomycetota</taxon>
        <taxon>Actinomycetes</taxon>
        <taxon>Streptosporangiales</taxon>
        <taxon>Nocardiopsidaceae</taxon>
        <taxon>Streptomonospora</taxon>
    </lineage>
</organism>
<dbReference type="PANTHER" id="PTHR40763">
    <property type="entry name" value="MEMBRANE PROTEIN-RELATED"/>
    <property type="match status" value="1"/>
</dbReference>
<reference evidence="4" key="1">
    <citation type="journal article" date="2015" name="Chem. Biol.">
        <title>Structure, bioactivity, and resistance mechanism of streptomonomicin, an unusual lasso Peptide from an understudied halophilic actinomycete.</title>
        <authorList>
            <person name="Metelev M."/>
            <person name="Tietz J.I."/>
            <person name="Melby J.O."/>
            <person name="Blair P.M."/>
            <person name="Zhu L."/>
            <person name="Livnat I."/>
            <person name="Severinov K."/>
            <person name="Mitchell D.A."/>
        </authorList>
    </citation>
    <scope>NUCLEOTIDE SEQUENCE [LARGE SCALE GENOMIC DNA]</scope>
    <source>
        <strain evidence="4">YIM 90003</strain>
    </source>
</reference>
<evidence type="ECO:0000259" key="2">
    <source>
        <dbReference type="Pfam" id="PF08044"/>
    </source>
</evidence>
<feature type="domain" description="DUF1707" evidence="2">
    <location>
        <begin position="12"/>
        <end position="63"/>
    </location>
</feature>
<dbReference type="RefSeq" id="WP_040272070.1">
    <property type="nucleotide sequence ID" value="NZ_JROO01000013.1"/>
</dbReference>
<evidence type="ECO:0000313" key="4">
    <source>
        <dbReference type="Proteomes" id="UP000031675"/>
    </source>
</evidence>
<accession>A0A0C2G7L9</accession>
<evidence type="ECO:0000256" key="1">
    <source>
        <dbReference type="SAM" id="MobiDB-lite"/>
    </source>
</evidence>
<feature type="region of interest" description="Disordered" evidence="1">
    <location>
        <begin position="1"/>
        <end position="20"/>
    </location>
</feature>
<gene>
    <name evidence="3" type="ORF">LP52_07965</name>
</gene>
<dbReference type="OrthoDB" id="4772576at2"/>
<dbReference type="AlphaFoldDB" id="A0A0C2G7L9"/>
<dbReference type="EMBL" id="JROO01000013">
    <property type="protein sequence ID" value="KIH99303.1"/>
    <property type="molecule type" value="Genomic_DNA"/>
</dbReference>
<protein>
    <recommendedName>
        <fullName evidence="2">DUF1707 domain-containing protein</fullName>
    </recommendedName>
</protein>
<dbReference type="STRING" id="183763.LP52_07965"/>
<proteinExistence type="predicted"/>
<comment type="caution">
    <text evidence="3">The sequence shown here is derived from an EMBL/GenBank/DDBJ whole genome shotgun (WGS) entry which is preliminary data.</text>
</comment>
<evidence type="ECO:0000313" key="3">
    <source>
        <dbReference type="EMBL" id="KIH99303.1"/>
    </source>
</evidence>
<dbReference type="InterPro" id="IPR012551">
    <property type="entry name" value="DUF1707_SHOCT-like"/>
</dbReference>
<dbReference type="Pfam" id="PF08044">
    <property type="entry name" value="DUF1707"/>
    <property type="match status" value="1"/>
</dbReference>
<keyword evidence="4" id="KW-1185">Reference proteome</keyword>
<dbReference type="PANTHER" id="PTHR40763:SF5">
    <property type="entry name" value="MEMBRANE PROTEIN"/>
    <property type="match status" value="1"/>
</dbReference>
<name>A0A0C2G7L9_9ACTN</name>